<dbReference type="AlphaFoldDB" id="A0AB74HD84"/>
<name>A0AB74HD84_BIFLL</name>
<dbReference type="RefSeq" id="WP_131287582.1">
    <property type="nucleotide sequence ID" value="NZ_SHQV01000004.1"/>
</dbReference>
<evidence type="ECO:0000313" key="1">
    <source>
        <dbReference type="EMBL" id="TCE46166.1"/>
    </source>
</evidence>
<protein>
    <submittedName>
        <fullName evidence="1">Uncharacterized protein</fullName>
    </submittedName>
</protein>
<dbReference type="EMBL" id="SHQV01000004">
    <property type="protein sequence ID" value="TCE46166.1"/>
    <property type="molecule type" value="Genomic_DNA"/>
</dbReference>
<gene>
    <name evidence="1" type="ORF">MCC10044_0227</name>
</gene>
<accession>A0AB74HD84</accession>
<proteinExistence type="predicted"/>
<reference evidence="1 2" key="1">
    <citation type="journal article" date="2018" name="Sci. Rep.">
        <title>Genomic diversity and distribution of Bifidobacterium longum subsp. longum across the human lifespan.</title>
        <authorList>
            <person name="Odamaki T."/>
            <person name="Bottacini F."/>
            <person name="Kato K."/>
            <person name="Mitsuyama E."/>
            <person name="Yoshida K."/>
            <person name="Horigome A."/>
            <person name="Xiao J.Z."/>
            <person name="van Sinderen D."/>
        </authorList>
    </citation>
    <scope>NUCLEOTIDE SEQUENCE [LARGE SCALE GENOMIC DNA]</scope>
    <source>
        <strain evidence="1 2">MCC10044</strain>
    </source>
</reference>
<sequence>MGVNQQIFERYVNGEITALEGLPMQKQAKFQALSKTLKQVVSKLPEEIRIGFDITLTGTQNILMKNCNTAIEQLDSDAFYKALKEREHYDSELHTLADNFFSNLSTDKRGNKYDRQQGWETDLENTFRRYSKELNGCNEMLIRRVNGFYSLGISELVYGFPAIHHHQINTYDIQKMMLLAKLFSLRSFFESVKMQLAQSALIAQRKNNSNAAIARTLETDTKKLSRMTEKYHSQIENEASRNGDILMAESPMRAASAQEKLFKERKDKPEYAFVAYLLMSQGDNAHTGFQEDLMRDFLRLVNYGAFALAVRHSNEETNKPINAYLFKLRIINVFMRQYDYAITPAYEQLKKLGVKDDLIRCVLYEESKEFKKRIARAQRA</sequence>
<comment type="caution">
    <text evidence="1">The sequence shown here is derived from an EMBL/GenBank/DDBJ whole genome shotgun (WGS) entry which is preliminary data.</text>
</comment>
<evidence type="ECO:0000313" key="2">
    <source>
        <dbReference type="Proteomes" id="UP000293319"/>
    </source>
</evidence>
<organism evidence="1 2">
    <name type="scientific">Bifidobacterium longum subsp. longum</name>
    <dbReference type="NCBI Taxonomy" id="1679"/>
    <lineage>
        <taxon>Bacteria</taxon>
        <taxon>Bacillati</taxon>
        <taxon>Actinomycetota</taxon>
        <taxon>Actinomycetes</taxon>
        <taxon>Bifidobacteriales</taxon>
        <taxon>Bifidobacteriaceae</taxon>
        <taxon>Bifidobacterium</taxon>
    </lineage>
</organism>
<dbReference type="Proteomes" id="UP000293319">
    <property type="component" value="Unassembled WGS sequence"/>
</dbReference>